<evidence type="ECO:0000313" key="3">
    <source>
        <dbReference type="EMBL" id="KAK7043846.1"/>
    </source>
</evidence>
<dbReference type="AlphaFoldDB" id="A0AAW0CYZ2"/>
<comment type="caution">
    <text evidence="3">The sequence shown here is derived from an EMBL/GenBank/DDBJ whole genome shotgun (WGS) entry which is preliminary data.</text>
</comment>
<feature type="signal peptide" evidence="2">
    <location>
        <begin position="1"/>
        <end position="18"/>
    </location>
</feature>
<sequence length="291" mass="32859">MDGAGSRIVLEIILIALAVIMEGPEDGVAIIPGLNLGQDEPMRIANPTSGYELWLSGKVDYAVIKRTRITRGCLFLVEPKRLDRQYGFDDSIPEAVSQTIALLKPAQLFCLTNGQYWKFLVLRSEDGVPKYYESGVRSLDKDLASSDKELRQIMALVCEWCRMSMTAITHLRSHHHKNKPPTNQQLQAQQQSTKQRMKRDVIPTRDNRIPTKKNNAAVPSADVIRRAFRYKTASFGCCLHTTPNKVELRLSPKLMNQKQYLIRIVDNKTAMRRSLKDDIVITIPGEGTSPP</sequence>
<protein>
    <submittedName>
        <fullName evidence="3">Uncharacterized protein</fullName>
    </submittedName>
</protein>
<gene>
    <name evidence="3" type="ORF">VNI00_008011</name>
</gene>
<organism evidence="3 4">
    <name type="scientific">Paramarasmius palmivorus</name>
    <dbReference type="NCBI Taxonomy" id="297713"/>
    <lineage>
        <taxon>Eukaryota</taxon>
        <taxon>Fungi</taxon>
        <taxon>Dikarya</taxon>
        <taxon>Basidiomycota</taxon>
        <taxon>Agaricomycotina</taxon>
        <taxon>Agaricomycetes</taxon>
        <taxon>Agaricomycetidae</taxon>
        <taxon>Agaricales</taxon>
        <taxon>Marasmiineae</taxon>
        <taxon>Marasmiaceae</taxon>
        <taxon>Paramarasmius</taxon>
    </lineage>
</organism>
<proteinExistence type="predicted"/>
<feature type="region of interest" description="Disordered" evidence="1">
    <location>
        <begin position="173"/>
        <end position="199"/>
    </location>
</feature>
<accession>A0AAW0CYZ2</accession>
<feature type="chain" id="PRO_5043788138" evidence="2">
    <location>
        <begin position="19"/>
        <end position="291"/>
    </location>
</feature>
<evidence type="ECO:0000256" key="2">
    <source>
        <dbReference type="SAM" id="SignalP"/>
    </source>
</evidence>
<reference evidence="3 4" key="1">
    <citation type="submission" date="2024-01" db="EMBL/GenBank/DDBJ databases">
        <title>A draft genome for a cacao thread blight-causing isolate of Paramarasmius palmivorus.</title>
        <authorList>
            <person name="Baruah I.K."/>
            <person name="Bukari Y."/>
            <person name="Amoako-Attah I."/>
            <person name="Meinhardt L.W."/>
            <person name="Bailey B.A."/>
            <person name="Cohen S.P."/>
        </authorList>
    </citation>
    <scope>NUCLEOTIDE SEQUENCE [LARGE SCALE GENOMIC DNA]</scope>
    <source>
        <strain evidence="3 4">GH-12</strain>
    </source>
</reference>
<evidence type="ECO:0000256" key="1">
    <source>
        <dbReference type="SAM" id="MobiDB-lite"/>
    </source>
</evidence>
<dbReference type="EMBL" id="JAYKXP010000027">
    <property type="protein sequence ID" value="KAK7043846.1"/>
    <property type="molecule type" value="Genomic_DNA"/>
</dbReference>
<keyword evidence="4" id="KW-1185">Reference proteome</keyword>
<name>A0AAW0CYZ2_9AGAR</name>
<evidence type="ECO:0000313" key="4">
    <source>
        <dbReference type="Proteomes" id="UP001383192"/>
    </source>
</evidence>
<dbReference type="Proteomes" id="UP001383192">
    <property type="component" value="Unassembled WGS sequence"/>
</dbReference>
<keyword evidence="2" id="KW-0732">Signal</keyword>
<feature type="compositionally biased region" description="Low complexity" evidence="1">
    <location>
        <begin position="184"/>
        <end position="194"/>
    </location>
</feature>